<dbReference type="Gene3D" id="3.40.50.720">
    <property type="entry name" value="NAD(P)-binding Rossmann-like Domain"/>
    <property type="match status" value="1"/>
</dbReference>
<accession>A0A5C6D2G2</accession>
<comment type="caution">
    <text evidence="2">The sequence shown here is derived from an EMBL/GenBank/DDBJ whole genome shotgun (WGS) entry which is preliminary data.</text>
</comment>
<dbReference type="PANTHER" id="PTHR43818">
    <property type="entry name" value="BCDNA.GH03377"/>
    <property type="match status" value="1"/>
</dbReference>
<dbReference type="EC" id="1.1.1.18" evidence="2"/>
<dbReference type="Gene3D" id="3.30.360.10">
    <property type="entry name" value="Dihydrodipicolinate Reductase, domain 2"/>
    <property type="match status" value="1"/>
</dbReference>
<feature type="domain" description="Gfo/Idh/MocA-like oxidoreductase N-terminal" evidence="1">
    <location>
        <begin position="45"/>
        <end position="173"/>
    </location>
</feature>
<sequence length="495" mass="54699">MEKLSQVTRRDFIHKSATSAAALSAAAGTFASKASAQVAGANERLRIGFIGPGGRGLSGHVNPLCKLRKDGAAIDLVAVNDVYIHQSEKVASTIKEQTGTAPKRYDDYRELLADKDIDAVCIGTPDHWHAKQTIDALKAGKHVYCEKPMTHSIDEAMDVVKTWKDTGKVMQVGVQSTSLPVWGKANELLTSGELGKVLMFQTEFFRNSDMGQWRYYPLFKEMTPQTINWKSWLGTEEGLAPDMPFDRAIYAQWRRFWPFGSGMYTDLFVHRTTSMLKATGLRMPRRVVGAGGIYLEYDGRDVPDVATVVADYEEGVQGLITATMSCADTPIKQLIRGHFGSIVFGTGEEFTGFDFEAERPQVTHDSSIKNKHYEVGKVADSTYNHQKNFVDCCLAGTPDKVNCPPDLGAAAIVTVSLGARSYREGKVFHFDPETNTVSDGNSDWANKWEKISHERGKPHHIAGWNAGDKGSTLVDPEYQRLEGPWVDGRDPVAKL</sequence>
<dbReference type="InterPro" id="IPR050463">
    <property type="entry name" value="Gfo/Idh/MocA_oxidrdct_glycsds"/>
</dbReference>
<gene>
    <name evidence="2" type="primary">iolG_2</name>
    <name evidence="2" type="ORF">Pla144_11010</name>
</gene>
<evidence type="ECO:0000313" key="3">
    <source>
        <dbReference type="Proteomes" id="UP000318437"/>
    </source>
</evidence>
<proteinExistence type="predicted"/>
<dbReference type="InterPro" id="IPR036291">
    <property type="entry name" value="NAD(P)-bd_dom_sf"/>
</dbReference>
<dbReference type="GO" id="GO:0050112">
    <property type="term" value="F:inositol 2-dehydrogenase (NAD+) activity"/>
    <property type="evidence" value="ECO:0007669"/>
    <property type="project" value="UniProtKB-EC"/>
</dbReference>
<keyword evidence="3" id="KW-1185">Reference proteome</keyword>
<dbReference type="Pfam" id="PF01408">
    <property type="entry name" value="GFO_IDH_MocA"/>
    <property type="match status" value="1"/>
</dbReference>
<name>A0A5C6D2G2_9BACT</name>
<dbReference type="RefSeq" id="WP_146448440.1">
    <property type="nucleotide sequence ID" value="NZ_SJPS01000001.1"/>
</dbReference>
<dbReference type="InterPro" id="IPR000683">
    <property type="entry name" value="Gfo/Idh/MocA-like_OxRdtase_N"/>
</dbReference>
<organism evidence="2 3">
    <name type="scientific">Bythopirellula polymerisocia</name>
    <dbReference type="NCBI Taxonomy" id="2528003"/>
    <lineage>
        <taxon>Bacteria</taxon>
        <taxon>Pseudomonadati</taxon>
        <taxon>Planctomycetota</taxon>
        <taxon>Planctomycetia</taxon>
        <taxon>Pirellulales</taxon>
        <taxon>Lacipirellulaceae</taxon>
        <taxon>Bythopirellula</taxon>
    </lineage>
</organism>
<dbReference type="Proteomes" id="UP000318437">
    <property type="component" value="Unassembled WGS sequence"/>
</dbReference>
<dbReference type="SUPFAM" id="SSF55347">
    <property type="entry name" value="Glyceraldehyde-3-phosphate dehydrogenase-like, C-terminal domain"/>
    <property type="match status" value="1"/>
</dbReference>
<dbReference type="PANTHER" id="PTHR43818:SF5">
    <property type="entry name" value="OXIDOREDUCTASE FAMILY PROTEIN"/>
    <property type="match status" value="1"/>
</dbReference>
<dbReference type="GO" id="GO:0000166">
    <property type="term" value="F:nucleotide binding"/>
    <property type="evidence" value="ECO:0007669"/>
    <property type="project" value="InterPro"/>
</dbReference>
<evidence type="ECO:0000259" key="1">
    <source>
        <dbReference type="Pfam" id="PF01408"/>
    </source>
</evidence>
<keyword evidence="2" id="KW-0560">Oxidoreductase</keyword>
<dbReference type="SUPFAM" id="SSF51735">
    <property type="entry name" value="NAD(P)-binding Rossmann-fold domains"/>
    <property type="match status" value="1"/>
</dbReference>
<dbReference type="OrthoDB" id="9788246at2"/>
<dbReference type="EMBL" id="SJPS01000001">
    <property type="protein sequence ID" value="TWU30315.1"/>
    <property type="molecule type" value="Genomic_DNA"/>
</dbReference>
<dbReference type="PROSITE" id="PS51318">
    <property type="entry name" value="TAT"/>
    <property type="match status" value="1"/>
</dbReference>
<protein>
    <submittedName>
        <fullName evidence="2">Inositol 2-dehydrogenase</fullName>
        <ecNumber evidence="2">1.1.1.18</ecNumber>
    </submittedName>
</protein>
<evidence type="ECO:0000313" key="2">
    <source>
        <dbReference type="EMBL" id="TWU30315.1"/>
    </source>
</evidence>
<dbReference type="InterPro" id="IPR006311">
    <property type="entry name" value="TAT_signal"/>
</dbReference>
<dbReference type="AlphaFoldDB" id="A0A5C6D2G2"/>
<reference evidence="2 3" key="1">
    <citation type="submission" date="2019-02" db="EMBL/GenBank/DDBJ databases">
        <title>Deep-cultivation of Planctomycetes and their phenomic and genomic characterization uncovers novel biology.</title>
        <authorList>
            <person name="Wiegand S."/>
            <person name="Jogler M."/>
            <person name="Boedeker C."/>
            <person name="Pinto D."/>
            <person name="Vollmers J."/>
            <person name="Rivas-Marin E."/>
            <person name="Kohn T."/>
            <person name="Peeters S.H."/>
            <person name="Heuer A."/>
            <person name="Rast P."/>
            <person name="Oberbeckmann S."/>
            <person name="Bunk B."/>
            <person name="Jeske O."/>
            <person name="Meyerdierks A."/>
            <person name="Storesund J.E."/>
            <person name="Kallscheuer N."/>
            <person name="Luecker S."/>
            <person name="Lage O.M."/>
            <person name="Pohl T."/>
            <person name="Merkel B.J."/>
            <person name="Hornburger P."/>
            <person name="Mueller R.-W."/>
            <person name="Bruemmer F."/>
            <person name="Labrenz M."/>
            <person name="Spormann A.M."/>
            <person name="Op Den Camp H."/>
            <person name="Overmann J."/>
            <person name="Amann R."/>
            <person name="Jetten M.S.M."/>
            <person name="Mascher T."/>
            <person name="Medema M.H."/>
            <person name="Devos D.P."/>
            <person name="Kaster A.-K."/>
            <person name="Ovreas L."/>
            <person name="Rohde M."/>
            <person name="Galperin M.Y."/>
            <person name="Jogler C."/>
        </authorList>
    </citation>
    <scope>NUCLEOTIDE SEQUENCE [LARGE SCALE GENOMIC DNA]</scope>
    <source>
        <strain evidence="2 3">Pla144</strain>
    </source>
</reference>